<accession>A0A150G4F8</accession>
<comment type="caution">
    <text evidence="2">The sequence shown here is derived from an EMBL/GenBank/DDBJ whole genome shotgun (WGS) entry which is preliminary data.</text>
</comment>
<evidence type="ECO:0000313" key="3">
    <source>
        <dbReference type="Proteomes" id="UP000075714"/>
    </source>
</evidence>
<protein>
    <submittedName>
        <fullName evidence="2">Uncharacterized protein</fullName>
    </submittedName>
</protein>
<dbReference type="Proteomes" id="UP000075714">
    <property type="component" value="Unassembled WGS sequence"/>
</dbReference>
<name>A0A150G4F8_GONPE</name>
<evidence type="ECO:0000256" key="1">
    <source>
        <dbReference type="SAM" id="Phobius"/>
    </source>
</evidence>
<gene>
    <name evidence="2" type="ORF">GPECTOR_64g82</name>
</gene>
<reference evidence="3" key="1">
    <citation type="journal article" date="2016" name="Nat. Commun.">
        <title>The Gonium pectorale genome demonstrates co-option of cell cycle regulation during the evolution of multicellularity.</title>
        <authorList>
            <person name="Hanschen E.R."/>
            <person name="Marriage T.N."/>
            <person name="Ferris P.J."/>
            <person name="Hamaji T."/>
            <person name="Toyoda A."/>
            <person name="Fujiyama A."/>
            <person name="Neme R."/>
            <person name="Noguchi H."/>
            <person name="Minakuchi Y."/>
            <person name="Suzuki M."/>
            <person name="Kawai-Toyooka H."/>
            <person name="Smith D.R."/>
            <person name="Sparks H."/>
            <person name="Anderson J."/>
            <person name="Bakaric R."/>
            <person name="Luria V."/>
            <person name="Karger A."/>
            <person name="Kirschner M.W."/>
            <person name="Durand P.M."/>
            <person name="Michod R.E."/>
            <person name="Nozaki H."/>
            <person name="Olson B.J."/>
        </authorList>
    </citation>
    <scope>NUCLEOTIDE SEQUENCE [LARGE SCALE GENOMIC DNA]</scope>
    <source>
        <strain evidence="3">NIES-2863</strain>
    </source>
</reference>
<organism evidence="2 3">
    <name type="scientific">Gonium pectorale</name>
    <name type="common">Green alga</name>
    <dbReference type="NCBI Taxonomy" id="33097"/>
    <lineage>
        <taxon>Eukaryota</taxon>
        <taxon>Viridiplantae</taxon>
        <taxon>Chlorophyta</taxon>
        <taxon>core chlorophytes</taxon>
        <taxon>Chlorophyceae</taxon>
        <taxon>CS clade</taxon>
        <taxon>Chlamydomonadales</taxon>
        <taxon>Volvocaceae</taxon>
        <taxon>Gonium</taxon>
    </lineage>
</organism>
<feature type="transmembrane region" description="Helical" evidence="1">
    <location>
        <begin position="33"/>
        <end position="54"/>
    </location>
</feature>
<keyword evidence="3" id="KW-1185">Reference proteome</keyword>
<dbReference type="EMBL" id="LSYV01000065">
    <property type="protein sequence ID" value="KXZ44663.1"/>
    <property type="molecule type" value="Genomic_DNA"/>
</dbReference>
<evidence type="ECO:0000313" key="2">
    <source>
        <dbReference type="EMBL" id="KXZ44663.1"/>
    </source>
</evidence>
<keyword evidence="1" id="KW-0812">Transmembrane</keyword>
<proteinExistence type="predicted"/>
<keyword evidence="1" id="KW-1133">Transmembrane helix</keyword>
<dbReference type="AlphaFoldDB" id="A0A150G4F8"/>
<keyword evidence="1" id="KW-0472">Membrane</keyword>
<sequence>MVTKEDLKAMVEKMATKEDLKAMVDEKAKKADWFSVALGGAIMFATMFELMFAFN</sequence>